<comment type="similarity">
    <text evidence="2 16">Belongs to the DNA polymerase type-Y family.</text>
</comment>
<feature type="site" description="Substrate discrimination" evidence="16">
    <location>
        <position position="31"/>
    </location>
</feature>
<protein>
    <recommendedName>
        <fullName evidence="16">DNA polymerase IV</fullName>
        <shortName evidence="16">Pol IV</shortName>
        <ecNumber evidence="16">2.7.7.7</ecNumber>
    </recommendedName>
</protein>
<comment type="subunit">
    <text evidence="3 16">Monomer.</text>
</comment>
<feature type="binding site" evidence="16">
    <location>
        <position position="26"/>
    </location>
    <ligand>
        <name>Mg(2+)</name>
        <dbReference type="ChEBI" id="CHEBI:18420"/>
    </ligand>
</feature>
<dbReference type="PROSITE" id="PS50173">
    <property type="entry name" value="UMUC"/>
    <property type="match status" value="1"/>
</dbReference>
<dbReference type="InterPro" id="IPR022880">
    <property type="entry name" value="DNApol_IV"/>
</dbReference>
<keyword evidence="14 16" id="KW-0234">DNA repair</keyword>
<dbReference type="Gene3D" id="3.30.70.270">
    <property type="match status" value="1"/>
</dbReference>
<evidence type="ECO:0000313" key="18">
    <source>
        <dbReference type="EMBL" id="MBI3128013.1"/>
    </source>
</evidence>
<comment type="caution">
    <text evidence="18">The sequence shown here is derived from an EMBL/GenBank/DDBJ whole genome shotgun (WGS) entry which is preliminary data.</text>
</comment>
<gene>
    <name evidence="16 18" type="primary">dinB</name>
    <name evidence="18" type="ORF">HYZ11_10455</name>
</gene>
<dbReference type="GO" id="GO:0005829">
    <property type="term" value="C:cytosol"/>
    <property type="evidence" value="ECO:0007669"/>
    <property type="project" value="TreeGrafter"/>
</dbReference>
<dbReference type="InterPro" id="IPR043502">
    <property type="entry name" value="DNA/RNA_pol_sf"/>
</dbReference>
<dbReference type="SUPFAM" id="SSF100879">
    <property type="entry name" value="Lesion bypass DNA polymerase (Y-family), little finger domain"/>
    <property type="match status" value="1"/>
</dbReference>
<dbReference type="PANTHER" id="PTHR11076:SF33">
    <property type="entry name" value="DNA POLYMERASE KAPPA"/>
    <property type="match status" value="1"/>
</dbReference>
<dbReference type="AlphaFoldDB" id="A0A932I0T4"/>
<evidence type="ECO:0000256" key="2">
    <source>
        <dbReference type="ARBA" id="ARBA00010945"/>
    </source>
</evidence>
<feature type="domain" description="UmuC" evidence="17">
    <location>
        <begin position="22"/>
        <end position="202"/>
    </location>
</feature>
<dbReference type="Gene3D" id="3.40.1170.60">
    <property type="match status" value="1"/>
</dbReference>
<evidence type="ECO:0000256" key="14">
    <source>
        <dbReference type="ARBA" id="ARBA00023204"/>
    </source>
</evidence>
<dbReference type="Pfam" id="PF00817">
    <property type="entry name" value="IMS"/>
    <property type="match status" value="1"/>
</dbReference>
<proteinExistence type="inferred from homology"/>
<comment type="subcellular location">
    <subcellularLocation>
        <location evidence="1 16">Cytoplasm</location>
    </subcellularLocation>
</comment>
<keyword evidence="6 16" id="KW-0808">Transferase</keyword>
<dbReference type="GO" id="GO:0006281">
    <property type="term" value="P:DNA repair"/>
    <property type="evidence" value="ECO:0007669"/>
    <property type="project" value="UniProtKB-UniRule"/>
</dbReference>
<evidence type="ECO:0000256" key="15">
    <source>
        <dbReference type="ARBA" id="ARBA00049244"/>
    </source>
</evidence>
<dbReference type="FunFam" id="3.40.1170.60:FF:000001">
    <property type="entry name" value="DNA polymerase IV"/>
    <property type="match status" value="1"/>
</dbReference>
<dbReference type="GO" id="GO:0000287">
    <property type="term" value="F:magnesium ion binding"/>
    <property type="evidence" value="ECO:0007669"/>
    <property type="project" value="UniProtKB-UniRule"/>
</dbReference>
<evidence type="ECO:0000259" key="17">
    <source>
        <dbReference type="PROSITE" id="PS50173"/>
    </source>
</evidence>
<reference evidence="18" key="1">
    <citation type="submission" date="2020-07" db="EMBL/GenBank/DDBJ databases">
        <title>Huge and variable diversity of episymbiotic CPR bacteria and DPANN archaea in groundwater ecosystems.</title>
        <authorList>
            <person name="He C.Y."/>
            <person name="Keren R."/>
            <person name="Whittaker M."/>
            <person name="Farag I.F."/>
            <person name="Doudna J."/>
            <person name="Cate J.H.D."/>
            <person name="Banfield J.F."/>
        </authorList>
    </citation>
    <scope>NUCLEOTIDE SEQUENCE</scope>
    <source>
        <strain evidence="18">NC_groundwater_763_Ag_S-0.2um_68_21</strain>
    </source>
</reference>
<evidence type="ECO:0000256" key="1">
    <source>
        <dbReference type="ARBA" id="ARBA00004496"/>
    </source>
</evidence>
<dbReference type="InterPro" id="IPR053848">
    <property type="entry name" value="IMS_HHH_1"/>
</dbReference>
<evidence type="ECO:0000256" key="8">
    <source>
        <dbReference type="ARBA" id="ARBA00022705"/>
    </source>
</evidence>
<keyword evidence="9 16" id="KW-0479">Metal-binding</keyword>
<accession>A0A932I0T4</accession>
<dbReference type="InterPro" id="IPR043128">
    <property type="entry name" value="Rev_trsase/Diguanyl_cyclase"/>
</dbReference>
<dbReference type="Pfam" id="PF21999">
    <property type="entry name" value="IMS_HHH_1"/>
    <property type="match status" value="1"/>
</dbReference>
<keyword evidence="12 16" id="KW-0239">DNA-directed DNA polymerase</keyword>
<evidence type="ECO:0000256" key="6">
    <source>
        <dbReference type="ARBA" id="ARBA00022679"/>
    </source>
</evidence>
<dbReference type="InterPro" id="IPR001126">
    <property type="entry name" value="UmuC"/>
</dbReference>
<dbReference type="GO" id="GO:0003684">
    <property type="term" value="F:damaged DNA binding"/>
    <property type="evidence" value="ECO:0007669"/>
    <property type="project" value="InterPro"/>
</dbReference>
<evidence type="ECO:0000256" key="11">
    <source>
        <dbReference type="ARBA" id="ARBA00022842"/>
    </source>
</evidence>
<dbReference type="Gene3D" id="1.10.150.20">
    <property type="entry name" value="5' to 3' exonuclease, C-terminal subdomain"/>
    <property type="match status" value="1"/>
</dbReference>
<name>A0A932I0T4_UNCTE</name>
<evidence type="ECO:0000313" key="19">
    <source>
        <dbReference type="Proteomes" id="UP000782312"/>
    </source>
</evidence>
<dbReference type="GO" id="GO:0003887">
    <property type="term" value="F:DNA-directed DNA polymerase activity"/>
    <property type="evidence" value="ECO:0007669"/>
    <property type="project" value="UniProtKB-UniRule"/>
</dbReference>
<evidence type="ECO:0000256" key="12">
    <source>
        <dbReference type="ARBA" id="ARBA00022932"/>
    </source>
</evidence>
<dbReference type="InterPro" id="IPR017961">
    <property type="entry name" value="DNA_pol_Y-fam_little_finger"/>
</dbReference>
<evidence type="ECO:0000256" key="7">
    <source>
        <dbReference type="ARBA" id="ARBA00022695"/>
    </source>
</evidence>
<evidence type="ECO:0000256" key="5">
    <source>
        <dbReference type="ARBA" id="ARBA00022490"/>
    </source>
</evidence>
<evidence type="ECO:0000256" key="16">
    <source>
        <dbReference type="HAMAP-Rule" id="MF_01113"/>
    </source>
</evidence>
<dbReference type="Proteomes" id="UP000782312">
    <property type="component" value="Unassembled WGS sequence"/>
</dbReference>
<dbReference type="EMBL" id="JACPUR010000023">
    <property type="protein sequence ID" value="MBI3128013.1"/>
    <property type="molecule type" value="Genomic_DNA"/>
</dbReference>
<evidence type="ECO:0000256" key="10">
    <source>
        <dbReference type="ARBA" id="ARBA00022763"/>
    </source>
</evidence>
<keyword evidence="11 16" id="KW-0460">Magnesium</keyword>
<dbReference type="SUPFAM" id="SSF56672">
    <property type="entry name" value="DNA/RNA polymerases"/>
    <property type="match status" value="1"/>
</dbReference>
<evidence type="ECO:0000256" key="4">
    <source>
        <dbReference type="ARBA" id="ARBA00022457"/>
    </source>
</evidence>
<keyword evidence="4 16" id="KW-0515">Mutator protein</keyword>
<dbReference type="InterPro" id="IPR050116">
    <property type="entry name" value="DNA_polymerase-Y"/>
</dbReference>
<keyword evidence="13 16" id="KW-0238">DNA-binding</keyword>
<feature type="active site" evidence="16">
    <location>
        <position position="121"/>
    </location>
</feature>
<dbReference type="NCBIfam" id="NF002677">
    <property type="entry name" value="PRK02406.1"/>
    <property type="match status" value="1"/>
</dbReference>
<sequence>MDETSGSAGEAPRPREPSPRLIAHVDMDAFFVAVERRDDPSLLGKPVLVGGVGGRGVVAAASYEARRFGVRSAMPMAQARRLCPGALVLPGRHARYSAVSHEVMEALRGFTPVLEIVSVDEAYLDLTGTARLHGPPFLAAARIRRAVLDATGCPASIGVASNRMMSKVASELAKPAGVLAVLPGREAALLAPLRVETLPGVGQVTAARLKGFGVRTVADLAALPLSFLEDHFKSAGSWLHRMARGGDDAPLVTESAPKSIGRETTFREDIGDPARLEAALSELAEQAAARARKKGLCGRGVTLKIRFADFTTHTRACVLDPPSNLDRDVTRAALRLLRGALESLSLGRRVRLVGAYLTGLEPAGLQPSLLPEASREREERLTESVDAVRARFGFGALVTHKAIEGMEREDSRPRKGR</sequence>
<dbReference type="InterPro" id="IPR036775">
    <property type="entry name" value="DNA_pol_Y-fam_lit_finger_sf"/>
</dbReference>
<dbReference type="PANTHER" id="PTHR11076">
    <property type="entry name" value="DNA REPAIR POLYMERASE UMUC / TRANSFERASE FAMILY MEMBER"/>
    <property type="match status" value="1"/>
</dbReference>
<keyword evidence="5 16" id="KW-0963">Cytoplasm</keyword>
<dbReference type="EC" id="2.7.7.7" evidence="16"/>
<dbReference type="GO" id="GO:0042276">
    <property type="term" value="P:error-prone translesion synthesis"/>
    <property type="evidence" value="ECO:0007669"/>
    <property type="project" value="TreeGrafter"/>
</dbReference>
<keyword evidence="8 16" id="KW-0235">DNA replication</keyword>
<dbReference type="Gene3D" id="3.30.1490.100">
    <property type="entry name" value="DNA polymerase, Y-family, little finger domain"/>
    <property type="match status" value="1"/>
</dbReference>
<comment type="catalytic activity">
    <reaction evidence="15 16">
        <text>DNA(n) + a 2'-deoxyribonucleoside 5'-triphosphate = DNA(n+1) + diphosphate</text>
        <dbReference type="Rhea" id="RHEA:22508"/>
        <dbReference type="Rhea" id="RHEA-COMP:17339"/>
        <dbReference type="Rhea" id="RHEA-COMP:17340"/>
        <dbReference type="ChEBI" id="CHEBI:33019"/>
        <dbReference type="ChEBI" id="CHEBI:61560"/>
        <dbReference type="ChEBI" id="CHEBI:173112"/>
        <dbReference type="EC" id="2.7.7.7"/>
    </reaction>
</comment>
<dbReference type="CDD" id="cd03586">
    <property type="entry name" value="PolY_Pol_IV_kappa"/>
    <property type="match status" value="1"/>
</dbReference>
<organism evidence="18 19">
    <name type="scientific">Tectimicrobiota bacterium</name>
    <dbReference type="NCBI Taxonomy" id="2528274"/>
    <lineage>
        <taxon>Bacteria</taxon>
        <taxon>Pseudomonadati</taxon>
        <taxon>Nitrospinota/Tectimicrobiota group</taxon>
        <taxon>Candidatus Tectimicrobiota</taxon>
    </lineage>
</organism>
<evidence type="ECO:0000256" key="9">
    <source>
        <dbReference type="ARBA" id="ARBA00022723"/>
    </source>
</evidence>
<dbReference type="GO" id="GO:0009432">
    <property type="term" value="P:SOS response"/>
    <property type="evidence" value="ECO:0007669"/>
    <property type="project" value="TreeGrafter"/>
</dbReference>
<dbReference type="FunFam" id="3.30.1490.100:FF:000004">
    <property type="entry name" value="DNA polymerase IV"/>
    <property type="match status" value="1"/>
</dbReference>
<dbReference type="GO" id="GO:0006261">
    <property type="term" value="P:DNA-templated DNA replication"/>
    <property type="evidence" value="ECO:0007669"/>
    <property type="project" value="UniProtKB-UniRule"/>
</dbReference>
<comment type="cofactor">
    <cofactor evidence="16">
        <name>Mg(2+)</name>
        <dbReference type="ChEBI" id="CHEBI:18420"/>
    </cofactor>
    <text evidence="16">Binds 2 magnesium ions per subunit.</text>
</comment>
<dbReference type="Pfam" id="PF11799">
    <property type="entry name" value="IMS_C"/>
    <property type="match status" value="1"/>
</dbReference>
<keyword evidence="10 16" id="KW-0227">DNA damage</keyword>
<keyword evidence="7 16" id="KW-0548">Nucleotidyltransferase</keyword>
<feature type="binding site" evidence="16">
    <location>
        <position position="120"/>
    </location>
    <ligand>
        <name>Mg(2+)</name>
        <dbReference type="ChEBI" id="CHEBI:18420"/>
    </ligand>
</feature>
<evidence type="ECO:0000256" key="3">
    <source>
        <dbReference type="ARBA" id="ARBA00011245"/>
    </source>
</evidence>
<dbReference type="HAMAP" id="MF_01113">
    <property type="entry name" value="DNApol_IV"/>
    <property type="match status" value="1"/>
</dbReference>
<evidence type="ECO:0000256" key="13">
    <source>
        <dbReference type="ARBA" id="ARBA00023125"/>
    </source>
</evidence>
<comment type="function">
    <text evidence="16">Poorly processive, error-prone DNA polymerase involved in untargeted mutagenesis. Copies undamaged DNA at stalled replication forks, which arise in vivo from mismatched or misaligned primer ends. These misaligned primers can be extended by PolIV. Exhibits no 3'-5' exonuclease (proofreading) activity. May be involved in translesional synthesis, in conjunction with the beta clamp from PolIII.</text>
</comment>